<keyword evidence="4" id="KW-1185">Reference proteome</keyword>
<dbReference type="GO" id="GO:0005815">
    <property type="term" value="C:microtubule organizing center"/>
    <property type="evidence" value="ECO:0007669"/>
    <property type="project" value="TreeGrafter"/>
</dbReference>
<evidence type="ECO:0000313" key="3">
    <source>
        <dbReference type="EMBL" id="RKP10842.1"/>
    </source>
</evidence>
<feature type="coiled-coil region" evidence="1">
    <location>
        <begin position="23"/>
        <end position="225"/>
    </location>
</feature>
<name>A0A4P9XXR1_9FUNG</name>
<feature type="compositionally biased region" description="Basic residues" evidence="2">
    <location>
        <begin position="1030"/>
        <end position="1041"/>
    </location>
</feature>
<accession>A0A4P9XXR1</accession>
<organism evidence="3 4">
    <name type="scientific">Thamnocephalis sphaerospora</name>
    <dbReference type="NCBI Taxonomy" id="78915"/>
    <lineage>
        <taxon>Eukaryota</taxon>
        <taxon>Fungi</taxon>
        <taxon>Fungi incertae sedis</taxon>
        <taxon>Zoopagomycota</taxon>
        <taxon>Zoopagomycotina</taxon>
        <taxon>Zoopagomycetes</taxon>
        <taxon>Zoopagales</taxon>
        <taxon>Sigmoideomycetaceae</taxon>
        <taxon>Thamnocephalis</taxon>
    </lineage>
</organism>
<evidence type="ECO:0000256" key="2">
    <source>
        <dbReference type="SAM" id="MobiDB-lite"/>
    </source>
</evidence>
<dbReference type="PANTHER" id="PTHR18947:SF28">
    <property type="entry name" value="GIRDIN, ISOFORM A"/>
    <property type="match status" value="1"/>
</dbReference>
<dbReference type="GO" id="GO:0030705">
    <property type="term" value="P:cytoskeleton-dependent intracellular transport"/>
    <property type="evidence" value="ECO:0007669"/>
    <property type="project" value="TreeGrafter"/>
</dbReference>
<feature type="region of interest" description="Disordered" evidence="2">
    <location>
        <begin position="1019"/>
        <end position="1053"/>
    </location>
</feature>
<feature type="region of interest" description="Disordered" evidence="2">
    <location>
        <begin position="985"/>
        <end position="1004"/>
    </location>
</feature>
<sequence length="1199" mass="131221">MGGVRRGDTAVSAEDYGKMQTENRVLRNHLAQSHERIDELESQCRRHKEETDTLQNDIARMVNDLEREKSKLEDERANAKQCANVLRRLEADLNAATERLTRLESDYAEAQNALDCERTRASESVQKLRLAEAAEKATADSVLQLEAKCKQLGHDVAELRMQRTQAMQDVKSKAGLAEHERKTHQETLKDKEELENRLQELSTAMQTCEEDCRAQKNELESWRSEHHRLLEWLHKHKVVTIQEDEDGQSVVQVNEEVLNVFSTANVVDRMHGMLRNGKGISGDQNTGLAHRATLAPPRALSRSRSKACRRGSVDSDTSFVSMTLLEETVLEANSDSAGRTLMDELSSASVSAQPNDGQIGAVPLVVANTLSCVKDSDDTLTRYGETSGAISCASGSSLLWPSESYCSTLYSQAVNDPDGSSFYMSDAVGADDSHATLYMPSPALKVPSPAPVMPSSSREGRRLRRMQRSHSRLARAASAQGERKPRATVTNSNAKAPVEPTAGLFEMTTLPLVVFPPDTVSSVVPSIATNSAQDARREHPRAVLQDAGDCLDDMCGTSQRHCPPESEALPTFAHALSSTPQRYLSPSTSSLCDRTMSSIFSADPIAPLSQPMLAMDSVSSSVAPEMRSIGTQTDSMPPVTQQEAKNAIGAGKNWHTEYLGRYNELLPPKPQPQSVESWEDMEDEQMIKCERKISELIAHGRRALGKSSDLDMHTASCAAVDTSGGYHERNLFSTSTNATRSCTPSMCMPKPRSFRQPSFIEQSAFNDAFLRSPMHSACHSPDPSAAKQTSTSALEFPDDFLDEITEWGQTFRTMEYQTQLAHASKGMLEEQLQTVTSHMMNMYARDGQEKASVRNALSGLVETTRRQNSSLVASNTKLVCTVNELSKRIFASLPGENATESVQLDTSADFNHTLEQSLRRMLDRAEELHRLAAASAPAAAAVGCKMDGTSQELLGDDLAAASFNPELLSLATQALCDATKRHSEFAKSENNKVAPDADTAGTSKTTSWPFWWKSSADDASAVDAAPPQQKRPRGKIGHRRSRSDGQALGSLPKDAPSDVALLEALDQLPSQLHAVNAAVVESQAAQNSLDRRSLLCRSFELARNILLRQYDATMSSAAELMRWPEIDLALRTMRSCGRRATTTAQMLMILLYLGAKVWLSVARSSVQIPGTLAKGLSSQSLDGAARLASAARARMPSFM</sequence>
<feature type="compositionally biased region" description="Basic residues" evidence="2">
    <location>
        <begin position="461"/>
        <end position="473"/>
    </location>
</feature>
<dbReference type="GO" id="GO:0051959">
    <property type="term" value="F:dynein light intermediate chain binding"/>
    <property type="evidence" value="ECO:0007669"/>
    <property type="project" value="TreeGrafter"/>
</dbReference>
<dbReference type="PANTHER" id="PTHR18947">
    <property type="entry name" value="HOOK PROTEINS"/>
    <property type="match status" value="1"/>
</dbReference>
<dbReference type="GO" id="GO:0031122">
    <property type="term" value="P:cytoplasmic microtubule organization"/>
    <property type="evidence" value="ECO:0007669"/>
    <property type="project" value="TreeGrafter"/>
</dbReference>
<gene>
    <name evidence="3" type="ORF">THASP1DRAFT_27381</name>
</gene>
<dbReference type="AlphaFoldDB" id="A0A4P9XXR1"/>
<evidence type="ECO:0000313" key="4">
    <source>
        <dbReference type="Proteomes" id="UP000271241"/>
    </source>
</evidence>
<keyword evidence="1" id="KW-0175">Coiled coil</keyword>
<dbReference type="GO" id="GO:0005737">
    <property type="term" value="C:cytoplasm"/>
    <property type="evidence" value="ECO:0007669"/>
    <property type="project" value="TreeGrafter"/>
</dbReference>
<dbReference type="EMBL" id="KZ992435">
    <property type="protein sequence ID" value="RKP10842.1"/>
    <property type="molecule type" value="Genomic_DNA"/>
</dbReference>
<reference evidence="4" key="1">
    <citation type="journal article" date="2018" name="Nat. Microbiol.">
        <title>Leveraging single-cell genomics to expand the fungal tree of life.</title>
        <authorList>
            <person name="Ahrendt S.R."/>
            <person name="Quandt C.A."/>
            <person name="Ciobanu D."/>
            <person name="Clum A."/>
            <person name="Salamov A."/>
            <person name="Andreopoulos B."/>
            <person name="Cheng J.F."/>
            <person name="Woyke T."/>
            <person name="Pelin A."/>
            <person name="Henrissat B."/>
            <person name="Reynolds N.K."/>
            <person name="Benny G.L."/>
            <person name="Smith M.E."/>
            <person name="James T.Y."/>
            <person name="Grigoriev I.V."/>
        </authorList>
    </citation>
    <scope>NUCLEOTIDE SEQUENCE [LARGE SCALE GENOMIC DNA]</scope>
    <source>
        <strain evidence="4">RSA 1356</strain>
    </source>
</reference>
<feature type="region of interest" description="Disordered" evidence="2">
    <location>
        <begin position="446"/>
        <end position="495"/>
    </location>
</feature>
<protein>
    <submittedName>
        <fullName evidence="3">Uncharacterized protein</fullName>
    </submittedName>
</protein>
<evidence type="ECO:0000256" key="1">
    <source>
        <dbReference type="SAM" id="Coils"/>
    </source>
</evidence>
<proteinExistence type="predicted"/>
<dbReference type="GO" id="GO:0008017">
    <property type="term" value="F:microtubule binding"/>
    <property type="evidence" value="ECO:0007669"/>
    <property type="project" value="TreeGrafter"/>
</dbReference>
<dbReference type="Proteomes" id="UP000271241">
    <property type="component" value="Unassembled WGS sequence"/>
</dbReference>